<dbReference type="OrthoDB" id="5495835at2"/>
<dbReference type="EMBL" id="RQEP01000005">
    <property type="protein sequence ID" value="TGK07407.1"/>
    <property type="molecule type" value="Genomic_DNA"/>
</dbReference>
<protein>
    <submittedName>
        <fullName evidence="1">Uncharacterized protein</fullName>
    </submittedName>
</protein>
<dbReference type="Gene3D" id="3.10.129.10">
    <property type="entry name" value="Hotdog Thioesterase"/>
    <property type="match status" value="1"/>
</dbReference>
<accession>A0A4R9G946</accession>
<gene>
    <name evidence="1" type="ORF">EHO59_04705</name>
</gene>
<proteinExistence type="predicted"/>
<dbReference type="RefSeq" id="WP_135585229.1">
    <property type="nucleotide sequence ID" value="NZ_RQEP01000005.1"/>
</dbReference>
<sequence>MKVFNTILSRRFCGPPKTGNGGFTAGILVEAVGTNAAEIRLLNPTPVETSIIMESEDGQRGAIYDNSKKPFATLKSIAEEDFPEYPLPFIPDLEDAKKISAFYPGFTTHPFPTCFVCGPKREVHDGMRIFVGPAPEQVGFENLMVGHWLPDGTVASEDGSVRDAAIWGALDCPGGFSAVLGEPQLIVLSKIRGKIIERPRVGEDYIVASWRLQKMSRAFKVMTAIFQSDSKRLLAIAEALWLAPRNWDSSNQQW</sequence>
<reference evidence="1" key="1">
    <citation type="journal article" date="2019" name="PLoS Negl. Trop. Dis.">
        <title>Revisiting the worldwide diversity of Leptospira species in the environment.</title>
        <authorList>
            <person name="Vincent A.T."/>
            <person name="Schiettekatte O."/>
            <person name="Bourhy P."/>
            <person name="Veyrier F.J."/>
            <person name="Picardeau M."/>
        </authorList>
    </citation>
    <scope>NUCLEOTIDE SEQUENCE [LARGE SCALE GENOMIC DNA]</scope>
    <source>
        <strain evidence="1">SSS9</strain>
    </source>
</reference>
<evidence type="ECO:0000313" key="2">
    <source>
        <dbReference type="Proteomes" id="UP000297453"/>
    </source>
</evidence>
<dbReference type="SUPFAM" id="SSF54637">
    <property type="entry name" value="Thioesterase/thiol ester dehydrase-isomerase"/>
    <property type="match status" value="1"/>
</dbReference>
<evidence type="ECO:0000313" key="1">
    <source>
        <dbReference type="EMBL" id="TGK07407.1"/>
    </source>
</evidence>
<organism evidence="1 2">
    <name type="scientific">Leptospira semungkisensis</name>
    <dbReference type="NCBI Taxonomy" id="2484985"/>
    <lineage>
        <taxon>Bacteria</taxon>
        <taxon>Pseudomonadati</taxon>
        <taxon>Spirochaetota</taxon>
        <taxon>Spirochaetia</taxon>
        <taxon>Leptospirales</taxon>
        <taxon>Leptospiraceae</taxon>
        <taxon>Leptospira</taxon>
    </lineage>
</organism>
<dbReference type="Proteomes" id="UP000297453">
    <property type="component" value="Unassembled WGS sequence"/>
</dbReference>
<comment type="caution">
    <text evidence="1">The sequence shown here is derived from an EMBL/GenBank/DDBJ whole genome shotgun (WGS) entry which is preliminary data.</text>
</comment>
<keyword evidence="2" id="KW-1185">Reference proteome</keyword>
<dbReference type="AlphaFoldDB" id="A0A4R9G946"/>
<name>A0A4R9G946_9LEPT</name>
<dbReference type="InterPro" id="IPR029069">
    <property type="entry name" value="HotDog_dom_sf"/>
</dbReference>